<dbReference type="OrthoDB" id="32193at2"/>
<evidence type="ECO:0000313" key="2">
    <source>
        <dbReference type="Proteomes" id="UP000292858"/>
    </source>
</evidence>
<evidence type="ECO:0000313" key="1">
    <source>
        <dbReference type="EMBL" id="TBH21434.1"/>
    </source>
</evidence>
<name>A0A4Q9B6U9_9DEIN</name>
<dbReference type="RefSeq" id="WP_130840180.1">
    <property type="nucleotide sequence ID" value="NZ_SIJL01000002.1"/>
</dbReference>
<gene>
    <name evidence="1" type="ORF">ETP66_02150</name>
</gene>
<keyword evidence="2" id="KW-1185">Reference proteome</keyword>
<dbReference type="EMBL" id="SIJL01000002">
    <property type="protein sequence ID" value="TBH21434.1"/>
    <property type="molecule type" value="Genomic_DNA"/>
</dbReference>
<protein>
    <submittedName>
        <fullName evidence="1">Uncharacterized protein</fullName>
    </submittedName>
</protein>
<comment type="caution">
    <text evidence="1">The sequence shown here is derived from an EMBL/GenBank/DDBJ whole genome shotgun (WGS) entry which is preliminary data.</text>
</comment>
<accession>A0A4Q9B6U9</accession>
<dbReference type="AlphaFoldDB" id="A0A4Q9B6U9"/>
<sequence>MSPRGPAIEESPESFFARFQEHALVAHLFPEPWGSPLLEVLAEGHLVYAFDRGAPPAPTGKQPVLLHGVVREARPLEREPFLEREGAAYRLGGRAVFLGEGFYLLQGPLRVVLHAEVPLPESAEVLLWPPLMLFRE</sequence>
<proteinExistence type="predicted"/>
<organism evidence="1 2">
    <name type="scientific">Thermus thermamylovorans</name>
    <dbReference type="NCBI Taxonomy" id="2509362"/>
    <lineage>
        <taxon>Bacteria</taxon>
        <taxon>Thermotogati</taxon>
        <taxon>Deinococcota</taxon>
        <taxon>Deinococci</taxon>
        <taxon>Thermales</taxon>
        <taxon>Thermaceae</taxon>
        <taxon>Thermus</taxon>
    </lineage>
</organism>
<dbReference type="Proteomes" id="UP000292858">
    <property type="component" value="Unassembled WGS sequence"/>
</dbReference>
<reference evidence="1 2" key="1">
    <citation type="submission" date="2019-02" db="EMBL/GenBank/DDBJ databases">
        <title>Thermus sp. a novel from hot spring.</title>
        <authorList>
            <person name="Zhao Z."/>
        </authorList>
    </citation>
    <scope>NUCLEOTIDE SEQUENCE [LARGE SCALE GENOMIC DNA]</scope>
    <source>
        <strain evidence="1 2">CFH 72773T</strain>
    </source>
</reference>